<accession>A0A2C9CM77</accession>
<protein>
    <submittedName>
        <fullName evidence="1">Uncharacterized protein</fullName>
    </submittedName>
</protein>
<gene>
    <name evidence="1" type="ORF">SAMN06273572_101185</name>
</gene>
<dbReference type="PROSITE" id="PS51257">
    <property type="entry name" value="PROKAR_LIPOPROTEIN"/>
    <property type="match status" value="1"/>
</dbReference>
<evidence type="ECO:0000313" key="2">
    <source>
        <dbReference type="Proteomes" id="UP000220034"/>
    </source>
</evidence>
<keyword evidence="2" id="KW-1185">Reference proteome</keyword>
<dbReference type="EMBL" id="OCTN01000001">
    <property type="protein sequence ID" value="SOH92342.1"/>
    <property type="molecule type" value="Genomic_DNA"/>
</dbReference>
<sequence length="273" mass="30091">MYRIVSYRQPRQLGWVILFALSGCMAIDVGPLPENDGVVREFLFTPNQQPLVSDSIDDITEIAQRATRNTPDEIAERTRTEEIRLDQLAYFFRSQQGQSYLLGEGPKAMVRGYPAAQCPVQTVVLAGGTTQDAISQALSTCHAELAQLDRTDDCGCSLLAYENVLHASPAEFEYAIDLPVRLFRNGQLDPTTYFSRSGTDGNGDEAITIEVAQQRLMVISFTDGTSDEAIVSFADGTQAAAERVLVGYDRGRIRQSFTLTEADGRRLRIIVGP</sequence>
<evidence type="ECO:0000313" key="1">
    <source>
        <dbReference type="EMBL" id="SOH92342.1"/>
    </source>
</evidence>
<name>A0A2C9CM77_9RHOB</name>
<organism evidence="1 2">
    <name type="scientific">Pontivivens marinum</name>
    <dbReference type="NCBI Taxonomy" id="1690039"/>
    <lineage>
        <taxon>Bacteria</taxon>
        <taxon>Pseudomonadati</taxon>
        <taxon>Pseudomonadota</taxon>
        <taxon>Alphaproteobacteria</taxon>
        <taxon>Rhodobacterales</taxon>
        <taxon>Paracoccaceae</taxon>
        <taxon>Pontivivens</taxon>
    </lineage>
</organism>
<dbReference type="Proteomes" id="UP000220034">
    <property type="component" value="Unassembled WGS sequence"/>
</dbReference>
<reference evidence="2" key="1">
    <citation type="submission" date="2017-09" db="EMBL/GenBank/DDBJ databases">
        <authorList>
            <person name="Varghese N."/>
            <person name="Submissions S."/>
        </authorList>
    </citation>
    <scope>NUCLEOTIDE SEQUENCE [LARGE SCALE GENOMIC DNA]</scope>
    <source>
        <strain evidence="2">C7</strain>
    </source>
</reference>
<dbReference type="AlphaFoldDB" id="A0A2C9CM77"/>
<proteinExistence type="predicted"/>